<feature type="compositionally biased region" description="Basic and acidic residues" evidence="4">
    <location>
        <begin position="479"/>
        <end position="489"/>
    </location>
</feature>
<evidence type="ECO:0000256" key="2">
    <source>
        <dbReference type="ARBA" id="ARBA00022884"/>
    </source>
</evidence>
<feature type="compositionally biased region" description="Low complexity" evidence="4">
    <location>
        <begin position="776"/>
        <end position="787"/>
    </location>
</feature>
<dbReference type="SMART" id="SM00360">
    <property type="entry name" value="RRM"/>
    <property type="match status" value="2"/>
</dbReference>
<evidence type="ECO:0000256" key="3">
    <source>
        <dbReference type="PROSITE-ProRule" id="PRU00176"/>
    </source>
</evidence>
<dbReference type="Pfam" id="PF00076">
    <property type="entry name" value="RRM_1"/>
    <property type="match status" value="2"/>
</dbReference>
<feature type="compositionally biased region" description="Acidic residues" evidence="4">
    <location>
        <begin position="1"/>
        <end position="12"/>
    </location>
</feature>
<dbReference type="SUPFAM" id="SSF54928">
    <property type="entry name" value="RNA-binding domain, RBD"/>
    <property type="match status" value="2"/>
</dbReference>
<evidence type="ECO:0000256" key="4">
    <source>
        <dbReference type="SAM" id="MobiDB-lite"/>
    </source>
</evidence>
<reference evidence="9" key="1">
    <citation type="submission" date="2017-02" db="UniProtKB">
        <authorList>
            <consortium name="WormBaseParasite"/>
        </authorList>
    </citation>
    <scope>IDENTIFICATION</scope>
</reference>
<feature type="region of interest" description="Disordered" evidence="4">
    <location>
        <begin position="476"/>
        <end position="513"/>
    </location>
</feature>
<dbReference type="InterPro" id="IPR003107">
    <property type="entry name" value="HAT"/>
</dbReference>
<sequence>MNNDSDTAEQMDEVNNNEMNDEDDSIDEISDEDLRRMKDNVETNPEDYELRLKFISILRAAGELDDLREQRKSISEKFTMAPAFWLEWISDEFTCESNDDFMIKLFERAVKDFHCPNLYVEFVKFACGVSINYAREKMEEMVNIIGLRYDCGSLIWNIYLDFEKTILQSLSEGSISESVKNNYDLALKRMQEITDFEHKYANTETVDEKIKLLLDHIANLTQIKRSDPAEIQMLYERALTESASESNFNLWLQYGWWLDYKLKIRSVALNVYERAIRHSPCAALWQQYLTALERANTKTNIIDSKWPIACETISTAEEGTSLYRTYIYLLRRRAVLQGGNYSNVLKIFAEGASFLRSKFGQQWDLPNANYRKNHAYFLYATVKDPEKARIIWNDILSSGFGYLAAVWLEAIRLERVFGDVAFARKLFYKAINSVNDHPYQVFEAMLQFEREEGSLEELDLAVDKVDAQIARISSRPFKKGRDESSDNLRQKRKSHAANDLIQHKRMRTDLQNDSQMAMQAATKKEEKISSNMEDKKKILDKDGFAVPTLPLFINGKDKQELHSSEQSGSDIAQSSSEEKSTYTVFISNLDFKIEKEKIQEIFPTACEVRFAYRGASKIHKGFGYVEFKSEEEAVDALTKDRSLINGRPMYVSEYKPNEKGRQSQFRYPTGLEKNKVFVSNVHYEATQEQIKQCFSKFGPILDVRIVVHKSGKPKGCAYVEFESEEHANEAVKDNGLILLERKLSVALSNPPRKENPGQKSTAHQRSRIDLIPRAVSRSSSNIDLSSSKGMSNSQFRSFLDN</sequence>
<dbReference type="InterPro" id="IPR012677">
    <property type="entry name" value="Nucleotide-bd_a/b_plait_sf"/>
</dbReference>
<reference evidence="6 8" key="2">
    <citation type="submission" date="2018-11" db="EMBL/GenBank/DDBJ databases">
        <authorList>
            <consortium name="Pathogen Informatics"/>
        </authorList>
    </citation>
    <scope>NUCLEOTIDE SEQUENCE [LARGE SCALE GENOMIC DNA]</scope>
</reference>
<dbReference type="GO" id="GO:0003723">
    <property type="term" value="F:RNA binding"/>
    <property type="evidence" value="ECO:0007669"/>
    <property type="project" value="UniProtKB-UniRule"/>
</dbReference>
<feature type="region of interest" description="Disordered" evidence="4">
    <location>
        <begin position="1"/>
        <end position="35"/>
    </location>
</feature>
<dbReference type="InterPro" id="IPR035979">
    <property type="entry name" value="RBD_domain_sf"/>
</dbReference>
<keyword evidence="2 3" id="KW-0694">RNA-binding</keyword>
<dbReference type="Proteomes" id="UP000274756">
    <property type="component" value="Unassembled WGS sequence"/>
</dbReference>
<keyword evidence="8" id="KW-1185">Reference proteome</keyword>
<gene>
    <name evidence="6" type="ORF">DME_LOCUS5376</name>
</gene>
<dbReference type="STRING" id="318479.A0A0N4U2U0"/>
<dbReference type="PANTHER" id="PTHR23236">
    <property type="entry name" value="EUKARYOTIC TRANSLATION INITIATION FACTOR 4B/4H"/>
    <property type="match status" value="1"/>
</dbReference>
<dbReference type="InterPro" id="IPR000504">
    <property type="entry name" value="RRM_dom"/>
</dbReference>
<feature type="compositionally biased region" description="Acidic residues" evidence="4">
    <location>
        <begin position="19"/>
        <end position="31"/>
    </location>
</feature>
<evidence type="ECO:0000259" key="5">
    <source>
        <dbReference type="PROSITE" id="PS50102"/>
    </source>
</evidence>
<dbReference type="Pfam" id="PF23240">
    <property type="entry name" value="HAT_PRP39_N"/>
    <property type="match status" value="1"/>
</dbReference>
<dbReference type="WBParaSite" id="DME_0000101601-mRNA-1">
    <property type="protein sequence ID" value="DME_0000101601-mRNA-1"/>
    <property type="gene ID" value="DME_0000101601"/>
</dbReference>
<keyword evidence="1" id="KW-0677">Repeat</keyword>
<dbReference type="AlphaFoldDB" id="A0A0N4U2U0"/>
<feature type="region of interest" description="Disordered" evidence="4">
    <location>
        <begin position="747"/>
        <end position="801"/>
    </location>
</feature>
<feature type="domain" description="RRM" evidence="5">
    <location>
        <begin position="674"/>
        <end position="750"/>
    </location>
</feature>
<organism evidence="7 9">
    <name type="scientific">Dracunculus medinensis</name>
    <name type="common">Guinea worm</name>
    <dbReference type="NCBI Taxonomy" id="318479"/>
    <lineage>
        <taxon>Eukaryota</taxon>
        <taxon>Metazoa</taxon>
        <taxon>Ecdysozoa</taxon>
        <taxon>Nematoda</taxon>
        <taxon>Chromadorea</taxon>
        <taxon>Rhabditida</taxon>
        <taxon>Spirurina</taxon>
        <taxon>Dracunculoidea</taxon>
        <taxon>Dracunculidae</taxon>
        <taxon>Dracunculus</taxon>
    </lineage>
</organism>
<dbReference type="InterPro" id="IPR011990">
    <property type="entry name" value="TPR-like_helical_dom_sf"/>
</dbReference>
<feature type="compositionally biased region" description="Polar residues" evidence="4">
    <location>
        <begin position="788"/>
        <end position="801"/>
    </location>
</feature>
<name>A0A0N4U2U0_DRAME</name>
<dbReference type="Gene3D" id="3.30.70.330">
    <property type="match status" value="2"/>
</dbReference>
<accession>A0A0N4U2U0</accession>
<evidence type="ECO:0000256" key="1">
    <source>
        <dbReference type="ARBA" id="ARBA00022737"/>
    </source>
</evidence>
<evidence type="ECO:0000313" key="6">
    <source>
        <dbReference type="EMBL" id="VDN55403.1"/>
    </source>
</evidence>
<dbReference type="PROSITE" id="PS50102">
    <property type="entry name" value="RRM"/>
    <property type="match status" value="2"/>
</dbReference>
<proteinExistence type="predicted"/>
<evidence type="ECO:0000313" key="8">
    <source>
        <dbReference type="Proteomes" id="UP000274756"/>
    </source>
</evidence>
<feature type="domain" description="RRM" evidence="5">
    <location>
        <begin position="582"/>
        <end position="656"/>
    </location>
</feature>
<dbReference type="SMART" id="SM00386">
    <property type="entry name" value="HAT"/>
    <property type="match status" value="6"/>
</dbReference>
<dbReference type="Gene3D" id="1.25.40.10">
    <property type="entry name" value="Tetratricopeptide repeat domain"/>
    <property type="match status" value="2"/>
</dbReference>
<dbReference type="OrthoDB" id="6921389at2759"/>
<dbReference type="Proteomes" id="UP000038040">
    <property type="component" value="Unplaced"/>
</dbReference>
<dbReference type="GO" id="GO:0006396">
    <property type="term" value="P:RNA processing"/>
    <property type="evidence" value="ECO:0007669"/>
    <property type="project" value="InterPro"/>
</dbReference>
<protein>
    <submittedName>
        <fullName evidence="9">Squamous cell carcinoma antigen recognized by T-cells 3</fullName>
    </submittedName>
</protein>
<dbReference type="PANTHER" id="PTHR23236:SF119">
    <property type="entry name" value="NUCLEAR RNA-BINDING PROTEIN SART-3"/>
    <property type="match status" value="1"/>
</dbReference>
<dbReference type="SUPFAM" id="SSF48452">
    <property type="entry name" value="TPR-like"/>
    <property type="match status" value="1"/>
</dbReference>
<evidence type="ECO:0000313" key="9">
    <source>
        <dbReference type="WBParaSite" id="DME_0000101601-mRNA-1"/>
    </source>
</evidence>
<evidence type="ECO:0000313" key="7">
    <source>
        <dbReference type="Proteomes" id="UP000038040"/>
    </source>
</evidence>
<dbReference type="EMBL" id="UYYG01001152">
    <property type="protein sequence ID" value="VDN55403.1"/>
    <property type="molecule type" value="Genomic_DNA"/>
</dbReference>